<name>A0ABM0WWB1_CAMSA</name>
<evidence type="ECO:0000313" key="8">
    <source>
        <dbReference type="RefSeq" id="XP_010477089.1"/>
    </source>
</evidence>
<dbReference type="InterPro" id="IPR005801">
    <property type="entry name" value="ADC_synthase"/>
</dbReference>
<dbReference type="GeneID" id="104756231"/>
<reference evidence="8" key="2">
    <citation type="submission" date="2025-08" db="UniProtKB">
        <authorList>
            <consortium name="RefSeq"/>
        </authorList>
    </citation>
    <scope>IDENTIFICATION</scope>
    <source>
        <tissue evidence="8">Leaf</tissue>
    </source>
</reference>
<protein>
    <recommendedName>
        <fullName evidence="3">isochorismate synthase</fullName>
        <ecNumber evidence="3">5.4.4.2</ecNumber>
    </recommendedName>
</protein>
<keyword evidence="5" id="KW-0413">Isomerase</keyword>
<comment type="similarity">
    <text evidence="2">Belongs to the isochorismate synthase family.</text>
</comment>
<dbReference type="EC" id="5.4.4.2" evidence="3"/>
<dbReference type="Pfam" id="PF00425">
    <property type="entry name" value="Chorismate_bind"/>
    <property type="match status" value="1"/>
</dbReference>
<evidence type="ECO:0000256" key="3">
    <source>
        <dbReference type="ARBA" id="ARBA00012824"/>
    </source>
</evidence>
<dbReference type="Gene3D" id="3.60.120.10">
    <property type="entry name" value="Anthranilate synthase"/>
    <property type="match status" value="1"/>
</dbReference>
<evidence type="ECO:0000256" key="2">
    <source>
        <dbReference type="ARBA" id="ARBA00005297"/>
    </source>
</evidence>
<dbReference type="RefSeq" id="XP_010477089.1">
    <property type="nucleotide sequence ID" value="XM_010478787.2"/>
</dbReference>
<sequence>MASIQFASHFLGKNPKKYNPSPIFQSYSLTSSTKLSSCRRQRFLLCSLSMNGCEADHKVPLGTVETRTLLMVPSPAAATERLIKAVSDLKSQPPSFSSGIVRLQVPIEEQIGAIDWLHAQNEGLPRSFFSRRSDAGRPDLLQDFSSDNGSSDCNPVSVAGIGSAVYFRHLDPFTHDDWRSIRRFLSSKSPLIRAYGGLRFDPNGKIAVEWEHFGSFYFTVPQVEFDEFGGSSMLAATVAWDNELSCTLENAIEALQETMLQVSSIIMRLRRESLGVSVVSKNHVPSEGAYDPAVSNALEIIKDKNSPLSKVVLARSSRVITDTDIDPIAWLARLQCEGQDAYQFCLQPPGAPAFIGNTPERLFHRKHLGVCSEALAATRPRGDSMVREMEIERDLLTSAKDDLEFSIVRENIREKLKTICDRVFVEPQKSVRKLARVQHLYSQLAGELRKEDDEFGILAALHPTPAVCGCPVEEARLLIERIESFDRGMYAGPIGFFGGGESEFAVGIRSALVEKGLGALIYAGTGIVSGSNPSSEWNELELKISQFTKSLEHEPALHPIN</sequence>
<gene>
    <name evidence="8" type="primary">LOC104756231</name>
</gene>
<evidence type="ECO:0000313" key="7">
    <source>
        <dbReference type="Proteomes" id="UP000694864"/>
    </source>
</evidence>
<evidence type="ECO:0000259" key="6">
    <source>
        <dbReference type="Pfam" id="PF00425"/>
    </source>
</evidence>
<proteinExistence type="inferred from homology"/>
<dbReference type="InterPro" id="IPR015890">
    <property type="entry name" value="Chorismate_C"/>
</dbReference>
<keyword evidence="7" id="KW-1185">Reference proteome</keyword>
<dbReference type="PANTHER" id="PTHR47253:SF4">
    <property type="entry name" value="ISOCHORISMATE SYNTHASE 2, CHLOROPLASTIC"/>
    <property type="match status" value="1"/>
</dbReference>
<dbReference type="SUPFAM" id="SSF56322">
    <property type="entry name" value="ADC synthase"/>
    <property type="match status" value="1"/>
</dbReference>
<dbReference type="NCBIfam" id="TIGR00543">
    <property type="entry name" value="isochor_syn"/>
    <property type="match status" value="1"/>
</dbReference>
<accession>A0ABM0WWB1</accession>
<evidence type="ECO:0000256" key="1">
    <source>
        <dbReference type="ARBA" id="ARBA00000799"/>
    </source>
</evidence>
<evidence type="ECO:0000256" key="4">
    <source>
        <dbReference type="ARBA" id="ARBA00022842"/>
    </source>
</evidence>
<evidence type="ECO:0000256" key="5">
    <source>
        <dbReference type="ARBA" id="ARBA00023235"/>
    </source>
</evidence>
<dbReference type="Proteomes" id="UP000694864">
    <property type="component" value="Chromosome 17"/>
</dbReference>
<organism evidence="7 8">
    <name type="scientific">Camelina sativa</name>
    <name type="common">False flax</name>
    <name type="synonym">Myagrum sativum</name>
    <dbReference type="NCBI Taxonomy" id="90675"/>
    <lineage>
        <taxon>Eukaryota</taxon>
        <taxon>Viridiplantae</taxon>
        <taxon>Streptophyta</taxon>
        <taxon>Embryophyta</taxon>
        <taxon>Tracheophyta</taxon>
        <taxon>Spermatophyta</taxon>
        <taxon>Magnoliopsida</taxon>
        <taxon>eudicotyledons</taxon>
        <taxon>Gunneridae</taxon>
        <taxon>Pentapetalae</taxon>
        <taxon>rosids</taxon>
        <taxon>malvids</taxon>
        <taxon>Brassicales</taxon>
        <taxon>Brassicaceae</taxon>
        <taxon>Camelineae</taxon>
        <taxon>Camelina</taxon>
    </lineage>
</organism>
<dbReference type="InterPro" id="IPR004561">
    <property type="entry name" value="IsoChor_synthase"/>
</dbReference>
<dbReference type="PANTHER" id="PTHR47253">
    <property type="match status" value="1"/>
</dbReference>
<keyword evidence="4" id="KW-0460">Magnesium</keyword>
<dbReference type="InterPro" id="IPR044250">
    <property type="entry name" value="MenF-like"/>
</dbReference>
<reference evidence="7" key="1">
    <citation type="journal article" date="2014" name="Nat. Commun.">
        <title>The emerging biofuel crop Camelina sativa retains a highly undifferentiated hexaploid genome structure.</title>
        <authorList>
            <person name="Kagale S."/>
            <person name="Koh C."/>
            <person name="Nixon J."/>
            <person name="Bollina V."/>
            <person name="Clarke W.E."/>
            <person name="Tuteja R."/>
            <person name="Spillane C."/>
            <person name="Robinson S.J."/>
            <person name="Links M.G."/>
            <person name="Clarke C."/>
            <person name="Higgins E.E."/>
            <person name="Huebert T."/>
            <person name="Sharpe A.G."/>
            <person name="Parkin I.A."/>
        </authorList>
    </citation>
    <scope>NUCLEOTIDE SEQUENCE [LARGE SCALE GENOMIC DNA]</scope>
    <source>
        <strain evidence="7">cv. DH55</strain>
    </source>
</reference>
<feature type="domain" description="Chorismate-utilising enzyme C-terminal" evidence="6">
    <location>
        <begin position="289"/>
        <end position="543"/>
    </location>
</feature>
<comment type="catalytic activity">
    <reaction evidence="1">
        <text>chorismate = isochorismate</text>
        <dbReference type="Rhea" id="RHEA:18985"/>
        <dbReference type="ChEBI" id="CHEBI:29748"/>
        <dbReference type="ChEBI" id="CHEBI:29780"/>
        <dbReference type="EC" id="5.4.4.2"/>
    </reaction>
</comment>